<evidence type="ECO:0000256" key="2">
    <source>
        <dbReference type="ARBA" id="ARBA00004496"/>
    </source>
</evidence>
<dbReference type="Pfam" id="PF08506">
    <property type="entry name" value="Cse1"/>
    <property type="match status" value="1"/>
</dbReference>
<keyword evidence="11" id="KW-1185">Reference proteome</keyword>
<dbReference type="InterPro" id="IPR016024">
    <property type="entry name" value="ARM-type_fold"/>
</dbReference>
<evidence type="ECO:0000256" key="7">
    <source>
        <dbReference type="ARBA" id="ARBA00023242"/>
    </source>
</evidence>
<keyword evidence="7" id="KW-0539">Nucleus</keyword>
<dbReference type="GO" id="GO:0005829">
    <property type="term" value="C:cytosol"/>
    <property type="evidence" value="ECO:0007669"/>
    <property type="project" value="TreeGrafter"/>
</dbReference>
<reference evidence="10" key="4">
    <citation type="submission" date="2025-09" db="UniProtKB">
        <authorList>
            <consortium name="Ensembl"/>
        </authorList>
    </citation>
    <scope>IDENTIFICATION</scope>
</reference>
<evidence type="ECO:0000313" key="10">
    <source>
        <dbReference type="Ensembl" id="ENSACLP00000046302.1"/>
    </source>
</evidence>
<gene>
    <name evidence="10" type="primary">IPO8</name>
</gene>
<keyword evidence="5" id="KW-0963">Cytoplasm</keyword>
<proteinExistence type="inferred from homology"/>
<feature type="domain" description="Importin N-terminal" evidence="9">
    <location>
        <begin position="22"/>
        <end position="102"/>
    </location>
</feature>
<name>A0AAX7SP88_ASTCA</name>
<evidence type="ECO:0000259" key="9">
    <source>
        <dbReference type="PROSITE" id="PS50166"/>
    </source>
</evidence>
<dbReference type="PROSITE" id="PS50166">
    <property type="entry name" value="IMPORTIN_B_NT"/>
    <property type="match status" value="1"/>
</dbReference>
<dbReference type="InterPro" id="IPR001494">
    <property type="entry name" value="Importin-beta_N"/>
</dbReference>
<evidence type="ECO:0000256" key="5">
    <source>
        <dbReference type="ARBA" id="ARBA00022490"/>
    </source>
</evidence>
<evidence type="ECO:0000256" key="3">
    <source>
        <dbReference type="ARBA" id="ARBA00007991"/>
    </source>
</evidence>
<dbReference type="Ensembl" id="ENSACLT00000049083.1">
    <property type="protein sequence ID" value="ENSACLP00000046302.1"/>
    <property type="gene ID" value="ENSACLG00000015219.2"/>
</dbReference>
<evidence type="ECO:0000256" key="6">
    <source>
        <dbReference type="ARBA" id="ARBA00022927"/>
    </source>
</evidence>
<feature type="region of interest" description="Disordered" evidence="8">
    <location>
        <begin position="856"/>
        <end position="875"/>
    </location>
</feature>
<dbReference type="GeneTree" id="ENSGT00940000158848"/>
<evidence type="ECO:0000256" key="8">
    <source>
        <dbReference type="SAM" id="MobiDB-lite"/>
    </source>
</evidence>
<comment type="similarity">
    <text evidence="3">Belongs to the importin beta family.</text>
</comment>
<comment type="subcellular location">
    <subcellularLocation>
        <location evidence="2">Cytoplasm</location>
    </subcellularLocation>
    <subcellularLocation>
        <location evidence="1">Nucleus</location>
    </subcellularLocation>
</comment>
<dbReference type="FunFam" id="1.25.10.10:FF:000053">
    <property type="entry name" value="Importin 7"/>
    <property type="match status" value="1"/>
</dbReference>
<reference evidence="10 11" key="1">
    <citation type="submission" date="2018-05" db="EMBL/GenBank/DDBJ databases">
        <authorList>
            <person name="Datahose"/>
        </authorList>
    </citation>
    <scope>NUCLEOTIDE SEQUENCE</scope>
</reference>
<accession>A0AAX7SP88</accession>
<keyword evidence="4" id="KW-0813">Transport</keyword>
<keyword evidence="6" id="KW-0653">Protein transport</keyword>
<dbReference type="SMART" id="SM00913">
    <property type="entry name" value="IBN_N"/>
    <property type="match status" value="1"/>
</dbReference>
<evidence type="ECO:0000313" key="11">
    <source>
        <dbReference type="Proteomes" id="UP000265100"/>
    </source>
</evidence>
<dbReference type="Gene3D" id="1.25.10.10">
    <property type="entry name" value="Leucine-rich Repeat Variant"/>
    <property type="match status" value="1"/>
</dbReference>
<dbReference type="SUPFAM" id="SSF48371">
    <property type="entry name" value="ARM repeat"/>
    <property type="match status" value="1"/>
</dbReference>
<dbReference type="GO" id="GO:0005635">
    <property type="term" value="C:nuclear envelope"/>
    <property type="evidence" value="ECO:0007669"/>
    <property type="project" value="TreeGrafter"/>
</dbReference>
<dbReference type="AlphaFoldDB" id="A0AAX7SP88"/>
<evidence type="ECO:0000256" key="4">
    <source>
        <dbReference type="ARBA" id="ARBA00022448"/>
    </source>
</evidence>
<dbReference type="PANTHER" id="PTHR10997:SF26">
    <property type="entry name" value="IMPORTIN-8"/>
    <property type="match status" value="1"/>
</dbReference>
<protein>
    <recommendedName>
        <fullName evidence="9">Importin N-terminal domain-containing protein</fullName>
    </recommendedName>
</protein>
<dbReference type="GO" id="GO:0031267">
    <property type="term" value="F:small GTPase binding"/>
    <property type="evidence" value="ECO:0007669"/>
    <property type="project" value="InterPro"/>
</dbReference>
<dbReference type="Proteomes" id="UP000265100">
    <property type="component" value="Chromosome 17"/>
</dbReference>
<dbReference type="InterPro" id="IPR011989">
    <property type="entry name" value="ARM-like"/>
</dbReference>
<feature type="compositionally biased region" description="Acidic residues" evidence="8">
    <location>
        <begin position="892"/>
        <end position="908"/>
    </location>
</feature>
<reference evidence="11" key="2">
    <citation type="submission" date="2023-03" db="EMBL/GenBank/DDBJ databases">
        <authorList>
            <consortium name="Wellcome Sanger Institute Data Sharing"/>
        </authorList>
    </citation>
    <scope>NUCLEOTIDE SEQUENCE [LARGE SCALE GENOMIC DNA]</scope>
</reference>
<dbReference type="InterPro" id="IPR013713">
    <property type="entry name" value="XPO2_central"/>
</dbReference>
<reference evidence="10" key="3">
    <citation type="submission" date="2025-08" db="UniProtKB">
        <authorList>
            <consortium name="Ensembl"/>
        </authorList>
    </citation>
    <scope>IDENTIFICATION</scope>
</reference>
<organism evidence="10 11">
    <name type="scientific">Astatotilapia calliptera</name>
    <name type="common">Eastern happy</name>
    <name type="synonym">Chromis callipterus</name>
    <dbReference type="NCBI Taxonomy" id="8154"/>
    <lineage>
        <taxon>Eukaryota</taxon>
        <taxon>Metazoa</taxon>
        <taxon>Chordata</taxon>
        <taxon>Craniata</taxon>
        <taxon>Vertebrata</taxon>
        <taxon>Euteleostomi</taxon>
        <taxon>Actinopterygii</taxon>
        <taxon>Neopterygii</taxon>
        <taxon>Teleostei</taxon>
        <taxon>Neoteleostei</taxon>
        <taxon>Acanthomorphata</taxon>
        <taxon>Ovalentaria</taxon>
        <taxon>Cichlomorphae</taxon>
        <taxon>Cichliformes</taxon>
        <taxon>Cichlidae</taxon>
        <taxon>African cichlids</taxon>
        <taxon>Pseudocrenilabrinae</taxon>
        <taxon>Haplochromini</taxon>
        <taxon>Astatotilapia</taxon>
    </lineage>
</organism>
<feature type="compositionally biased region" description="Acidic residues" evidence="8">
    <location>
        <begin position="858"/>
        <end position="874"/>
    </location>
</feature>
<dbReference type="Pfam" id="PF03810">
    <property type="entry name" value="IBN_N"/>
    <property type="match status" value="1"/>
</dbReference>
<dbReference type="PANTHER" id="PTHR10997">
    <property type="entry name" value="IMPORTIN-7, 8, 11"/>
    <property type="match status" value="1"/>
</dbReference>
<dbReference type="GO" id="GO:0006606">
    <property type="term" value="P:protein import into nucleus"/>
    <property type="evidence" value="ECO:0007669"/>
    <property type="project" value="TreeGrafter"/>
</dbReference>
<feature type="region of interest" description="Disordered" evidence="8">
    <location>
        <begin position="881"/>
        <end position="920"/>
    </location>
</feature>
<evidence type="ECO:0000256" key="1">
    <source>
        <dbReference type="ARBA" id="ARBA00004123"/>
    </source>
</evidence>
<sequence length="981" mass="113533">MDPNRIIQALKGTIDPNLRIAAENELNQSYKIINFAPTLLQIIVSEQVEFPVRQAAAIYLKNMVSQYWQDREPSVGEVVFPFNIHENDRQQIRDQILEGIIRCPESIRAQLTMCLRAIIKHDFPGRWTAIVDKINLYLQSPNSGSWYGTLLALYQLVKTYEYRKADEREPLLAAMQIFLPRIQQLISQLLVDATIFSVLIQKQILKIFHALVQYSLPLQLINNTVMTQWMEILRAIMDRDIPAETLEVDEDDRPELAWWKCKKWALRIITRLFERYGSPGNVTKEYYEFADFFLKTYAVGIQQVLLKVVDQYRQKQYVTPQVLQQCLNYLNQGLSHSLTWKQMKPHMQTICQEVIFPLMCYKDEDEKLWQEDPYEYIRMKFNLYDDHALPVTAAQSLLCKAARKRKEVLPQMMEFCHRILMEPSADPCRTDGALHCIGALAELLLKKRLYREQMELMLQNYVFPLLNSPLGYLRARSCWVLHSFSPLRFHDELVLRNAVELVKQDLIDDKEMPVKVEAAIALQTLVSNQEQAKLYIRPYIRQVMQELLHVVRETENDDLTNVIQKMICEYNQEVAVIAVDMTQNLAEIFTRVLQSEEYEENEDKTVMALGILSTIDTILTVMEDHKEITQQLEGICLQVIGLVLQKPIIEFYEEILSLAFGLTCQTISPQMWQLLGVLYEVFQHDCFDYFTGISVPLFSTYHTASTVSFISNVLLFTCMFQCIPLFVEAVLERLMRGVKSSELRTMCLQVAIAALYYNPALLIHTMDNMHFPHNPQPITTHFINQWMNDTEFFLGLHDRKMCIIGLSVLIELPSRPAVLDAVAAQIVPSILLLFLGLKHINASRLINKPELLARAGAQDEDQNEEIPSDEDEVNENCNTMQQQSSMPAGQGGDDDDDDEDDYWDDDGFEGTPLEEYSTPLDYDNGEDEYQFFTSALLRVQSTDPAWYHCLTAALSDDQKKQLQEIYSISQQRRSTATKGQW</sequence>